<organism evidence="1">
    <name type="scientific">Providencia stuartii</name>
    <dbReference type="NCBI Taxonomy" id="588"/>
    <lineage>
        <taxon>Bacteria</taxon>
        <taxon>Pseudomonadati</taxon>
        <taxon>Pseudomonadota</taxon>
        <taxon>Gammaproteobacteria</taxon>
        <taxon>Enterobacterales</taxon>
        <taxon>Morganellaceae</taxon>
        <taxon>Providencia</taxon>
    </lineage>
</organism>
<proteinExistence type="predicted"/>
<protein>
    <submittedName>
        <fullName evidence="1">Uncharacterized protein</fullName>
    </submittedName>
</protein>
<dbReference type="Gene3D" id="3.90.640.50">
    <property type="match status" value="1"/>
</dbReference>
<evidence type="ECO:0000313" key="1">
    <source>
        <dbReference type="EMBL" id="EMJ5136496.1"/>
    </source>
</evidence>
<dbReference type="AlphaFoldDB" id="A0AAI9DG10"/>
<gene>
    <name evidence="1" type="ORF">RG298_004296</name>
</gene>
<sequence length="107" mass="12761">MQKTQSEFELEQDLIQRLTTDLHYDWVDVHDEASMKANLRVQIEVHNKLQHAPLTDGEFERVYLHLTAGNTVFERAKVLRDYYSLSRDDGSTKWIRFINKEDWCVFS</sequence>
<reference evidence="1" key="1">
    <citation type="submission" date="2024-02" db="EMBL/GenBank/DDBJ databases">
        <authorList>
            <consortium name="Clinical and Environmental Microbiology Branch: Whole genome sequencing antimicrobial resistance pathogens in the healthcare setting"/>
        </authorList>
    </citation>
    <scope>NUCLEOTIDE SEQUENCE</scope>
    <source>
        <strain evidence="1">2021GO-0154</strain>
    </source>
</reference>
<accession>A0AAI9DG10</accession>
<dbReference type="EMBL" id="ABMABF030000024">
    <property type="protein sequence ID" value="EMJ5136496.1"/>
    <property type="molecule type" value="Genomic_DNA"/>
</dbReference>
<name>A0AAI9DG10_PROST</name>
<comment type="caution">
    <text evidence="1">The sequence shown here is derived from an EMBL/GenBank/DDBJ whole genome shotgun (WGS) entry which is preliminary data.</text>
</comment>